<dbReference type="EMBL" id="JAJNOR010000001">
    <property type="protein sequence ID" value="MCD2491609.1"/>
    <property type="molecule type" value="Genomic_DNA"/>
</dbReference>
<dbReference type="Pfam" id="PF01248">
    <property type="entry name" value="Ribosomal_L7Ae"/>
    <property type="match status" value="1"/>
</dbReference>
<protein>
    <submittedName>
        <fullName evidence="2">Ribosomal L7Ae/L30e/S12e/Gadd45 family protein</fullName>
    </submittedName>
</protein>
<gene>
    <name evidence="2" type="ORF">LQE92_03080</name>
</gene>
<organism evidence="2 3">
    <name type="scientific">Lientehia hominis</name>
    <dbReference type="NCBI Taxonomy" id="2897778"/>
    <lineage>
        <taxon>Bacteria</taxon>
        <taxon>Bacillati</taxon>
        <taxon>Bacillota</taxon>
        <taxon>Clostridia</taxon>
        <taxon>Lachnospirales</taxon>
        <taxon>Lachnospiraceae</taxon>
        <taxon>Lientehia</taxon>
    </lineage>
</organism>
<dbReference type="Gene3D" id="3.30.1330.30">
    <property type="match status" value="1"/>
</dbReference>
<dbReference type="AlphaFoldDB" id="A0AAP2RG46"/>
<dbReference type="InterPro" id="IPR029064">
    <property type="entry name" value="Ribosomal_eL30-like_sf"/>
</dbReference>
<sequence length="89" mass="9856">MKAGRLVSGEFLTEKAVKSMKATLVIVAEDASDNTKKMFTNMCTYYKVPLYIWGKKEDLGSAIGREFRASVALTDAGFRDAVVKQIESE</sequence>
<dbReference type="InterPro" id="IPR004038">
    <property type="entry name" value="Ribosomal_eL8/eL30/eS12/Gad45"/>
</dbReference>
<evidence type="ECO:0000313" key="3">
    <source>
        <dbReference type="Proteomes" id="UP001299265"/>
    </source>
</evidence>
<accession>A0AAP2RG46</accession>
<keyword evidence="3" id="KW-1185">Reference proteome</keyword>
<dbReference type="SUPFAM" id="SSF55315">
    <property type="entry name" value="L30e-like"/>
    <property type="match status" value="1"/>
</dbReference>
<evidence type="ECO:0000259" key="1">
    <source>
        <dbReference type="Pfam" id="PF01248"/>
    </source>
</evidence>
<feature type="domain" description="Ribosomal protein eL8/eL30/eS12/Gadd45" evidence="1">
    <location>
        <begin position="1"/>
        <end position="75"/>
    </location>
</feature>
<proteinExistence type="predicted"/>
<comment type="caution">
    <text evidence="2">The sequence shown here is derived from an EMBL/GenBank/DDBJ whole genome shotgun (WGS) entry which is preliminary data.</text>
</comment>
<dbReference type="Proteomes" id="UP001299265">
    <property type="component" value="Unassembled WGS sequence"/>
</dbReference>
<evidence type="ECO:0000313" key="2">
    <source>
        <dbReference type="EMBL" id="MCD2491609.1"/>
    </source>
</evidence>
<reference evidence="2 3" key="1">
    <citation type="submission" date="2021-11" db="EMBL/GenBank/DDBJ databases">
        <title>Lacrimispora sp. nov. NSJ-141 isolated from human feces.</title>
        <authorList>
            <person name="Abdugheni R."/>
        </authorList>
    </citation>
    <scope>NUCLEOTIDE SEQUENCE [LARGE SCALE GENOMIC DNA]</scope>
    <source>
        <strain evidence="2 3">NSJ-141</strain>
    </source>
</reference>
<name>A0AAP2RG46_9FIRM</name>